<dbReference type="PANTHER" id="PTHR42978">
    <property type="entry name" value="QUORUM-QUENCHING LACTONASE YTNP-RELATED-RELATED"/>
    <property type="match status" value="1"/>
</dbReference>
<dbReference type="Proteomes" id="UP000317199">
    <property type="component" value="Chromosome"/>
</dbReference>
<dbReference type="InterPro" id="IPR001279">
    <property type="entry name" value="Metallo-B-lactamas"/>
</dbReference>
<dbReference type="GO" id="GO:0046872">
    <property type="term" value="F:metal ion binding"/>
    <property type="evidence" value="ECO:0007669"/>
    <property type="project" value="UniProtKB-KW"/>
</dbReference>
<gene>
    <name evidence="7" type="ORF">FKV23_03190</name>
</gene>
<dbReference type="CDD" id="cd07729">
    <property type="entry name" value="AHL_lactonase_MBL-fold"/>
    <property type="match status" value="1"/>
</dbReference>
<dbReference type="SMART" id="SM00849">
    <property type="entry name" value="Lactamase_B"/>
    <property type="match status" value="1"/>
</dbReference>
<dbReference type="KEGG" id="lyj:FKV23_03190"/>
<keyword evidence="5" id="KW-0732">Signal</keyword>
<dbReference type="EMBL" id="CP041242">
    <property type="protein sequence ID" value="QDH69211.1"/>
    <property type="molecule type" value="Genomic_DNA"/>
</dbReference>
<feature type="chain" id="PRO_5021897330" evidence="5">
    <location>
        <begin position="23"/>
        <end position="281"/>
    </location>
</feature>
<dbReference type="AlphaFoldDB" id="A0A514BP95"/>
<evidence type="ECO:0000259" key="6">
    <source>
        <dbReference type="SMART" id="SM00849"/>
    </source>
</evidence>
<evidence type="ECO:0000256" key="2">
    <source>
        <dbReference type="ARBA" id="ARBA00022723"/>
    </source>
</evidence>
<proteinExistence type="inferred from homology"/>
<protein>
    <submittedName>
        <fullName evidence="7">N-acyl homoserine lactonase family protein</fullName>
    </submittedName>
</protein>
<keyword evidence="2" id="KW-0479">Metal-binding</keyword>
<evidence type="ECO:0000256" key="4">
    <source>
        <dbReference type="ARBA" id="ARBA00022833"/>
    </source>
</evidence>
<accession>A0A514BP95</accession>
<evidence type="ECO:0000256" key="3">
    <source>
        <dbReference type="ARBA" id="ARBA00022801"/>
    </source>
</evidence>
<organism evidence="7 8">
    <name type="scientific">Marilutibacter alkalisoli</name>
    <dbReference type="NCBI Taxonomy" id="2591633"/>
    <lineage>
        <taxon>Bacteria</taxon>
        <taxon>Pseudomonadati</taxon>
        <taxon>Pseudomonadota</taxon>
        <taxon>Gammaproteobacteria</taxon>
        <taxon>Lysobacterales</taxon>
        <taxon>Lysobacteraceae</taxon>
        <taxon>Marilutibacter</taxon>
    </lineage>
</organism>
<dbReference type="PANTHER" id="PTHR42978:SF3">
    <property type="entry name" value="BLR3078 PROTEIN"/>
    <property type="match status" value="1"/>
</dbReference>
<evidence type="ECO:0000256" key="5">
    <source>
        <dbReference type="SAM" id="SignalP"/>
    </source>
</evidence>
<dbReference type="OrthoDB" id="5443440at2"/>
<reference evidence="7 8" key="1">
    <citation type="submission" date="2019-06" db="EMBL/GenBank/DDBJ databases">
        <title>Lysobacter alkalisoli sp. nov. isolated from saline-alkali soil.</title>
        <authorList>
            <person name="Sun J.-Q."/>
            <person name="Xu L."/>
        </authorList>
    </citation>
    <scope>NUCLEOTIDE SEQUENCE [LARGE SCALE GENOMIC DNA]</scope>
    <source>
        <strain evidence="7 8">SJ-36</strain>
    </source>
</reference>
<comment type="similarity">
    <text evidence="1">Belongs to the metallo-beta-lactamase superfamily.</text>
</comment>
<evidence type="ECO:0000313" key="7">
    <source>
        <dbReference type="EMBL" id="QDH69211.1"/>
    </source>
</evidence>
<dbReference type="SUPFAM" id="SSF56281">
    <property type="entry name" value="Metallo-hydrolase/oxidoreductase"/>
    <property type="match status" value="1"/>
</dbReference>
<keyword evidence="8" id="KW-1185">Reference proteome</keyword>
<feature type="signal peptide" evidence="5">
    <location>
        <begin position="1"/>
        <end position="22"/>
    </location>
</feature>
<dbReference type="RefSeq" id="WP_141622553.1">
    <property type="nucleotide sequence ID" value="NZ_CP041242.1"/>
</dbReference>
<evidence type="ECO:0000256" key="1">
    <source>
        <dbReference type="ARBA" id="ARBA00007749"/>
    </source>
</evidence>
<sequence length="281" mass="30918">MTRSIPLFVSLTAALAAMPASAADEVDGVRLYALDCGRLEFRDMTMFSDTGEYDGKPESLVDTCFLVRHPKGTLMWDTGLGDAMAEHEDGVNFGDSLTMHVDVRLVEQLDRIGLRPADITYVAFSHLHFDHTGNANLFSDSTWITSNASVAWAMQDPAPFGVDQDSFSALMSAKRQQIDGDHDVFGDGTVRILKTPGHTPGHQSLEISLAEAGTVILSGDLYHTHANRHGQRVPRINVDRADTLASMNRVEAIVENTGARFVIQHDRKDFESLPKFPAYLD</sequence>
<dbReference type="InterPro" id="IPR036866">
    <property type="entry name" value="RibonucZ/Hydroxyglut_hydro"/>
</dbReference>
<keyword evidence="3" id="KW-0378">Hydrolase</keyword>
<dbReference type="Gene3D" id="3.60.15.10">
    <property type="entry name" value="Ribonuclease Z/Hydroxyacylglutathione hydrolase-like"/>
    <property type="match status" value="1"/>
</dbReference>
<dbReference type="Pfam" id="PF00753">
    <property type="entry name" value="Lactamase_B"/>
    <property type="match status" value="1"/>
</dbReference>
<name>A0A514BP95_9GAMM</name>
<dbReference type="GO" id="GO:0016787">
    <property type="term" value="F:hydrolase activity"/>
    <property type="evidence" value="ECO:0007669"/>
    <property type="project" value="UniProtKB-KW"/>
</dbReference>
<dbReference type="InterPro" id="IPR051013">
    <property type="entry name" value="MBL_superfamily_lactonases"/>
</dbReference>
<evidence type="ECO:0000313" key="8">
    <source>
        <dbReference type="Proteomes" id="UP000317199"/>
    </source>
</evidence>
<keyword evidence="4" id="KW-0862">Zinc</keyword>
<feature type="domain" description="Metallo-beta-lactamase" evidence="6">
    <location>
        <begin position="61"/>
        <end position="265"/>
    </location>
</feature>